<feature type="transmembrane region" description="Helical" evidence="1">
    <location>
        <begin position="7"/>
        <end position="28"/>
    </location>
</feature>
<keyword evidence="1" id="KW-0472">Membrane</keyword>
<reference evidence="2" key="1">
    <citation type="journal article" date="2014" name="Int. J. Syst. Evol. Microbiol.">
        <title>Complete genome of a new Firmicutes species belonging to the dominant human colonic microbiota ('Ruminococcus bicirculans') reveals two chromosomes and a selective capacity to utilize plant glucans.</title>
        <authorList>
            <consortium name="NISC Comparative Sequencing Program"/>
            <person name="Wegmann U."/>
            <person name="Louis P."/>
            <person name="Goesmann A."/>
            <person name="Henrissat B."/>
            <person name="Duncan S.H."/>
            <person name="Flint H.J."/>
        </authorList>
    </citation>
    <scope>NUCLEOTIDE SEQUENCE</scope>
    <source>
        <strain evidence="2">CCM 8490</strain>
    </source>
</reference>
<reference evidence="2" key="4">
    <citation type="submission" date="2024-05" db="EMBL/GenBank/DDBJ databases">
        <authorList>
            <person name="Sun Q."/>
            <person name="Sedlacek I."/>
        </authorList>
    </citation>
    <scope>NUCLEOTIDE SEQUENCE</scope>
    <source>
        <strain evidence="2">CCM 8490</strain>
    </source>
</reference>
<dbReference type="Proteomes" id="UP000658202">
    <property type="component" value="Unassembled WGS sequence"/>
</dbReference>
<name>A0A420DDR7_9FLAO</name>
<dbReference type="RefSeq" id="WP_120212258.1">
    <property type="nucleotide sequence ID" value="NZ_BMCW01000001.1"/>
</dbReference>
<evidence type="ECO:0000313" key="4">
    <source>
        <dbReference type="Proteomes" id="UP000285906"/>
    </source>
</evidence>
<reference evidence="5" key="3">
    <citation type="journal article" date="2019" name="Int. J. Syst. Evol. Microbiol.">
        <title>The Global Catalogue of Microorganisms (GCM) 10K type strain sequencing project: providing services to taxonomists for standard genome sequencing and annotation.</title>
        <authorList>
            <consortium name="The Broad Institute Genomics Platform"/>
            <consortium name="The Broad Institute Genome Sequencing Center for Infectious Disease"/>
            <person name="Wu L."/>
            <person name="Ma J."/>
        </authorList>
    </citation>
    <scope>NUCLEOTIDE SEQUENCE [LARGE SCALE GENOMIC DNA]</scope>
    <source>
        <strain evidence="5">CCM 8490</strain>
    </source>
</reference>
<keyword evidence="1" id="KW-1133">Transmembrane helix</keyword>
<evidence type="ECO:0000256" key="1">
    <source>
        <dbReference type="SAM" id="Phobius"/>
    </source>
</evidence>
<keyword evidence="5" id="KW-1185">Reference proteome</keyword>
<organism evidence="3 4">
    <name type="scientific">Epilithonimonas arachidiradicis</name>
    <dbReference type="NCBI Taxonomy" id="1617282"/>
    <lineage>
        <taxon>Bacteria</taxon>
        <taxon>Pseudomonadati</taxon>
        <taxon>Bacteroidota</taxon>
        <taxon>Flavobacteriia</taxon>
        <taxon>Flavobacteriales</taxon>
        <taxon>Weeksellaceae</taxon>
        <taxon>Chryseobacterium group</taxon>
        <taxon>Epilithonimonas</taxon>
    </lineage>
</organism>
<gene>
    <name evidence="3" type="ORF">BXY58_0559</name>
    <name evidence="2" type="ORF">GCM10007332_05340</name>
</gene>
<accession>A0A420DDR7</accession>
<proteinExistence type="predicted"/>
<protein>
    <submittedName>
        <fullName evidence="3">Uncharacterized protein</fullName>
    </submittedName>
</protein>
<reference evidence="3 4" key="2">
    <citation type="submission" date="2018-09" db="EMBL/GenBank/DDBJ databases">
        <title>Genomic Encyclopedia of Archaeal and Bacterial Type Strains, Phase II (KMG-II): from individual species to whole genera.</title>
        <authorList>
            <person name="Goeker M."/>
        </authorList>
    </citation>
    <scope>NUCLEOTIDE SEQUENCE [LARGE SCALE GENOMIC DNA]</scope>
    <source>
        <strain evidence="3 4">DSM 27620</strain>
    </source>
</reference>
<feature type="transmembrane region" description="Helical" evidence="1">
    <location>
        <begin position="44"/>
        <end position="65"/>
    </location>
</feature>
<dbReference type="EMBL" id="BMCW01000001">
    <property type="protein sequence ID" value="GGG46727.1"/>
    <property type="molecule type" value="Genomic_DNA"/>
</dbReference>
<sequence length="75" mass="8767">MKKVIIYLILILLALGMLWYAIIVWAFTVMTKRAGDSAIKYQDILITAVVLSIIGLLIFSLYKFFKQIFYLIKKY</sequence>
<evidence type="ECO:0000313" key="5">
    <source>
        <dbReference type="Proteomes" id="UP000658202"/>
    </source>
</evidence>
<evidence type="ECO:0000313" key="2">
    <source>
        <dbReference type="EMBL" id="GGG46727.1"/>
    </source>
</evidence>
<dbReference type="EMBL" id="RAQH01000001">
    <property type="protein sequence ID" value="RKE89974.1"/>
    <property type="molecule type" value="Genomic_DNA"/>
</dbReference>
<dbReference type="Proteomes" id="UP000285906">
    <property type="component" value="Unassembled WGS sequence"/>
</dbReference>
<comment type="caution">
    <text evidence="3">The sequence shown here is derived from an EMBL/GenBank/DDBJ whole genome shotgun (WGS) entry which is preliminary data.</text>
</comment>
<evidence type="ECO:0000313" key="3">
    <source>
        <dbReference type="EMBL" id="RKE89974.1"/>
    </source>
</evidence>
<keyword evidence="1" id="KW-0812">Transmembrane</keyword>
<dbReference type="AlphaFoldDB" id="A0A420DDR7"/>